<protein>
    <submittedName>
        <fullName evidence="1">Uncharacterized protein</fullName>
    </submittedName>
</protein>
<evidence type="ECO:0000313" key="2">
    <source>
        <dbReference type="Proteomes" id="UP000289546"/>
    </source>
</evidence>
<reference evidence="1 2" key="1">
    <citation type="submission" date="2015-04" db="EMBL/GenBank/DDBJ databases">
        <title>Comparative genomics of rhizobia nodulating Arachis hypogaea in China.</title>
        <authorList>
            <person name="Li Y."/>
        </authorList>
    </citation>
    <scope>NUCLEOTIDE SEQUENCE [LARGE SCALE GENOMIC DNA]</scope>
    <source>
        <strain evidence="1 2">CCBAU 51757</strain>
    </source>
</reference>
<evidence type="ECO:0000313" key="1">
    <source>
        <dbReference type="EMBL" id="RXH23309.1"/>
    </source>
</evidence>
<keyword evidence="2" id="KW-1185">Reference proteome</keyword>
<dbReference type="AlphaFoldDB" id="A0A4Q0RW30"/>
<sequence>MARSVSALLEEQFTRVAAKNTAASKQSAALIKHALAIHDSLGSVRGPIKKRAESEQRNDRWFDAELKSAYSAKVQELGHLRLNVEKLASALKASKPALPAFDRSDVLSAMETIAIAQRVASTDPTKLHTLTPAERMAALRVPTLAKLPESIVNEWTSKFIRDADPQRMETYETDADAVRAAEDALTIVKRSLQHEAGFIDPKTGVPTPFWDNFERDSLAPLNAEIESHRVEQERQSAMASVAAAREALRQAEESEHQAIIKQLKSL</sequence>
<proteinExistence type="predicted"/>
<dbReference type="Proteomes" id="UP000289546">
    <property type="component" value="Unassembled WGS sequence"/>
</dbReference>
<organism evidence="1 2">
    <name type="scientific">Bradyrhizobium nanningense</name>
    <dbReference type="NCBI Taxonomy" id="1325118"/>
    <lineage>
        <taxon>Bacteria</taxon>
        <taxon>Pseudomonadati</taxon>
        <taxon>Pseudomonadota</taxon>
        <taxon>Alphaproteobacteria</taxon>
        <taxon>Hyphomicrobiales</taxon>
        <taxon>Nitrobacteraceae</taxon>
        <taxon>Bradyrhizobium</taxon>
    </lineage>
</organism>
<gene>
    <name evidence="1" type="ORF">XH99_31855</name>
</gene>
<accession>A0A4Q0RW30</accession>
<comment type="caution">
    <text evidence="1">The sequence shown here is derived from an EMBL/GenBank/DDBJ whole genome shotgun (WGS) entry which is preliminary data.</text>
</comment>
<name>A0A4Q0RW30_9BRAD</name>
<dbReference type="RefSeq" id="WP_128921864.1">
    <property type="nucleotide sequence ID" value="NZ_LBJC01000033.1"/>
</dbReference>
<dbReference type="OrthoDB" id="9995205at2"/>
<dbReference type="EMBL" id="LBJQ01000091">
    <property type="protein sequence ID" value="RXH23309.1"/>
    <property type="molecule type" value="Genomic_DNA"/>
</dbReference>